<protein>
    <submittedName>
        <fullName evidence="3">Lactonase family protein</fullName>
    </submittedName>
</protein>
<dbReference type="InterPro" id="IPR015943">
    <property type="entry name" value="WD40/YVTN_repeat-like_dom_sf"/>
</dbReference>
<organism evidence="3 4">
    <name type="scientific">Hwangdonia seohaensis</name>
    <dbReference type="NCBI Taxonomy" id="1240727"/>
    <lineage>
        <taxon>Bacteria</taxon>
        <taxon>Pseudomonadati</taxon>
        <taxon>Bacteroidota</taxon>
        <taxon>Flavobacteriia</taxon>
        <taxon>Flavobacteriales</taxon>
        <taxon>Flavobacteriaceae</taxon>
        <taxon>Hwangdonia</taxon>
    </lineage>
</organism>
<dbReference type="PANTHER" id="PTHR30344:SF1">
    <property type="entry name" value="6-PHOSPHOGLUCONOLACTONASE"/>
    <property type="match status" value="1"/>
</dbReference>
<dbReference type="InterPro" id="IPR019405">
    <property type="entry name" value="Lactonase_7-beta_prop"/>
</dbReference>
<comment type="similarity">
    <text evidence="1">Belongs to the cycloisomerase 2 family.</text>
</comment>
<keyword evidence="4" id="KW-1185">Reference proteome</keyword>
<dbReference type="SUPFAM" id="SSF51004">
    <property type="entry name" value="C-terminal (heme d1) domain of cytochrome cd1-nitrite reductase"/>
    <property type="match status" value="1"/>
</dbReference>
<gene>
    <name evidence="3" type="ORF">ACFQ2E_01435</name>
</gene>
<dbReference type="InterPro" id="IPR011048">
    <property type="entry name" value="Haem_d1_sf"/>
</dbReference>
<evidence type="ECO:0000256" key="2">
    <source>
        <dbReference type="ARBA" id="ARBA00022526"/>
    </source>
</evidence>
<comment type="caution">
    <text evidence="3">The sequence shown here is derived from an EMBL/GenBank/DDBJ whole genome shotgun (WGS) entry which is preliminary data.</text>
</comment>
<proteinExistence type="inferred from homology"/>
<evidence type="ECO:0000313" key="3">
    <source>
        <dbReference type="EMBL" id="MFD1161058.1"/>
    </source>
</evidence>
<reference evidence="4" key="1">
    <citation type="journal article" date="2019" name="Int. J. Syst. Evol. Microbiol.">
        <title>The Global Catalogue of Microorganisms (GCM) 10K type strain sequencing project: providing services to taxonomists for standard genome sequencing and annotation.</title>
        <authorList>
            <consortium name="The Broad Institute Genomics Platform"/>
            <consortium name="The Broad Institute Genome Sequencing Center for Infectious Disease"/>
            <person name="Wu L."/>
            <person name="Ma J."/>
        </authorList>
    </citation>
    <scope>NUCLEOTIDE SEQUENCE [LARGE SCALE GENOMIC DNA]</scope>
    <source>
        <strain evidence="4">CCUG 63246</strain>
    </source>
</reference>
<evidence type="ECO:0000256" key="1">
    <source>
        <dbReference type="ARBA" id="ARBA00005564"/>
    </source>
</evidence>
<dbReference type="Proteomes" id="UP001597163">
    <property type="component" value="Unassembled WGS sequence"/>
</dbReference>
<evidence type="ECO:0000313" key="4">
    <source>
        <dbReference type="Proteomes" id="UP001597163"/>
    </source>
</evidence>
<dbReference type="PANTHER" id="PTHR30344">
    <property type="entry name" value="6-PHOSPHOGLUCONOLACTONASE-RELATED"/>
    <property type="match status" value="1"/>
</dbReference>
<dbReference type="EMBL" id="JBHTLJ010000001">
    <property type="protein sequence ID" value="MFD1161058.1"/>
    <property type="molecule type" value="Genomic_DNA"/>
</dbReference>
<dbReference type="Gene3D" id="2.130.10.10">
    <property type="entry name" value="YVTN repeat-like/Quinoprotein amine dehydrogenase"/>
    <property type="match status" value="1"/>
</dbReference>
<keyword evidence="2" id="KW-0119">Carbohydrate metabolism</keyword>
<dbReference type="Pfam" id="PF10282">
    <property type="entry name" value="Lactonase"/>
    <property type="match status" value="1"/>
</dbReference>
<accession>A0ABW3R7Y3</accession>
<sequence length="353" mass="39185">MKSKLLVFVLTAILFNCTNPNTTLYVGTYTNGESEGIYQFEFNSETGALTNKQLATSSENPSFITYSPDKNYLYAVNENENGSVSAFKVEDDKTLTFINKVSTKGAHPCHVAINEQGDKAVVSNYTGGNFSLHNIKNDGALNEAFQVLNHKTDSIASHAHSAQFFKDDLLVSDLGRNAVFNYRLANNNYKLITPSIVKLEDSSGPRHFSLTKDGKFIYIINELSSTITSAKKTENGFEFIETLSTLDDDFKGKSYCADIHLSKDEQFLYGSNRGENSMVVFKRDTTSGKLTKIQNMSVHGDWPRNFAIDPSGKFLLVANQKSNNISVFKVNTQTGFLSFLNEVPLPTPVCLLF</sequence>
<dbReference type="InterPro" id="IPR050282">
    <property type="entry name" value="Cycloisomerase_2"/>
</dbReference>
<dbReference type="RefSeq" id="WP_311935385.1">
    <property type="nucleotide sequence ID" value="NZ_JAVSCK010000001.1"/>
</dbReference>
<name>A0ABW3R7Y3_9FLAO</name>
<keyword evidence="2" id="KW-0313">Glucose metabolism</keyword>